<protein>
    <submittedName>
        <fullName evidence="2">Heavy metal transport/detoxification protein</fullName>
    </submittedName>
</protein>
<dbReference type="HOGENOM" id="CLU_134973_10_4_10"/>
<dbReference type="GO" id="GO:0046872">
    <property type="term" value="F:metal ion binding"/>
    <property type="evidence" value="ECO:0007669"/>
    <property type="project" value="InterPro"/>
</dbReference>
<accession>A1BI71</accession>
<dbReference type="Pfam" id="PF00403">
    <property type="entry name" value="HMA"/>
    <property type="match status" value="1"/>
</dbReference>
<keyword evidence="3" id="KW-1185">Reference proteome</keyword>
<evidence type="ECO:0000313" key="3">
    <source>
        <dbReference type="Proteomes" id="UP000008701"/>
    </source>
</evidence>
<dbReference type="STRING" id="290317.Cpha266_2086"/>
<gene>
    <name evidence="2" type="ordered locus">Cpha266_2086</name>
</gene>
<dbReference type="CDD" id="cd00371">
    <property type="entry name" value="HMA"/>
    <property type="match status" value="1"/>
</dbReference>
<dbReference type="InterPro" id="IPR036163">
    <property type="entry name" value="HMA_dom_sf"/>
</dbReference>
<dbReference type="Gene3D" id="3.30.70.100">
    <property type="match status" value="1"/>
</dbReference>
<organism evidence="2 3">
    <name type="scientific">Chlorobium phaeobacteroides (strain DSM 266 / SMG 266 / 2430)</name>
    <dbReference type="NCBI Taxonomy" id="290317"/>
    <lineage>
        <taxon>Bacteria</taxon>
        <taxon>Pseudomonadati</taxon>
        <taxon>Chlorobiota</taxon>
        <taxon>Chlorobiia</taxon>
        <taxon>Chlorobiales</taxon>
        <taxon>Chlorobiaceae</taxon>
        <taxon>Chlorobium/Pelodictyon group</taxon>
        <taxon>Chlorobium</taxon>
    </lineage>
</organism>
<dbReference type="PROSITE" id="PS50846">
    <property type="entry name" value="HMA_2"/>
    <property type="match status" value="1"/>
</dbReference>
<evidence type="ECO:0000259" key="1">
    <source>
        <dbReference type="PROSITE" id="PS50846"/>
    </source>
</evidence>
<reference evidence="2 3" key="1">
    <citation type="submission" date="2006-12" db="EMBL/GenBank/DDBJ databases">
        <title>Complete sequence of Chlorobium phaeobacteroides DSM 266.</title>
        <authorList>
            <consortium name="US DOE Joint Genome Institute"/>
            <person name="Copeland A."/>
            <person name="Lucas S."/>
            <person name="Lapidus A."/>
            <person name="Barry K."/>
            <person name="Detter J.C."/>
            <person name="Glavina del Rio T."/>
            <person name="Hammon N."/>
            <person name="Israni S."/>
            <person name="Pitluck S."/>
            <person name="Goltsman E."/>
            <person name="Schmutz J."/>
            <person name="Larimer F."/>
            <person name="Land M."/>
            <person name="Hauser L."/>
            <person name="Mikhailova N."/>
            <person name="Li T."/>
            <person name="Overmann J."/>
            <person name="Bryant D.A."/>
            <person name="Richardson P."/>
        </authorList>
    </citation>
    <scope>NUCLEOTIDE SEQUENCE [LARGE SCALE GENOMIC DNA]</scope>
    <source>
        <strain evidence="2 3">DSM 266</strain>
    </source>
</reference>
<dbReference type="SUPFAM" id="SSF55008">
    <property type="entry name" value="HMA, heavy metal-associated domain"/>
    <property type="match status" value="1"/>
</dbReference>
<dbReference type="KEGG" id="cph:Cpha266_2086"/>
<sequence>MKKEFQVAGMRCSNCELLVKEALEELDGVERACPSHKTGTVAVEYNSEKVSVAALRAVIEQQGFSVNE</sequence>
<dbReference type="AlphaFoldDB" id="A1BI71"/>
<dbReference type="RefSeq" id="WP_011745900.1">
    <property type="nucleotide sequence ID" value="NC_008639.1"/>
</dbReference>
<evidence type="ECO:0000313" key="2">
    <source>
        <dbReference type="EMBL" id="ABL66098.1"/>
    </source>
</evidence>
<proteinExistence type="predicted"/>
<dbReference type="eggNOG" id="COG2608">
    <property type="taxonomic scope" value="Bacteria"/>
</dbReference>
<dbReference type="OrthoDB" id="9813965at2"/>
<dbReference type="EMBL" id="CP000492">
    <property type="protein sequence ID" value="ABL66098.1"/>
    <property type="molecule type" value="Genomic_DNA"/>
</dbReference>
<dbReference type="Proteomes" id="UP000008701">
    <property type="component" value="Chromosome"/>
</dbReference>
<name>A1BI71_CHLPD</name>
<dbReference type="InterPro" id="IPR006121">
    <property type="entry name" value="HMA_dom"/>
</dbReference>
<feature type="domain" description="HMA" evidence="1">
    <location>
        <begin position="1"/>
        <end position="67"/>
    </location>
</feature>